<gene>
    <name evidence="5" type="ORF">GY24_01390</name>
</gene>
<sequence length="320" mass="33052">MSAIVCFGVHILDTIAAPIDEVPKLQNSVRVERILHAVGGTAAGVAMDLVHLGSSAATIGVVGDDPTGQFLLGLMRAKGVDVDAVRTLTGAQSSSSVLLIDSLGNRPALHVRGVHEVAEWDDLDLAPLANADFVHVGGLDALSALGRTEVVTMLRTLRARGTFVSLDFQSSAQHLTPELLELVGEVDAFLPNDEQAAGLTGLTAIDEIAHALLLTGVRQVIITCGAEGIYFADRSQTFKVDAFPATVRDTTGCGDSVVAAYLSALSRGYSLRDALTLASAAGAAVASGIGSLGELPSWDGLCLQAGVLTNTASDRTEGVK</sequence>
<evidence type="ECO:0000256" key="2">
    <source>
        <dbReference type="ARBA" id="ARBA00022679"/>
    </source>
</evidence>
<dbReference type="EMBL" id="MPZN01000003">
    <property type="protein sequence ID" value="PPL20227.1"/>
    <property type="molecule type" value="Genomic_DNA"/>
</dbReference>
<dbReference type="Pfam" id="PF00294">
    <property type="entry name" value="PfkB"/>
    <property type="match status" value="1"/>
</dbReference>
<keyword evidence="6" id="KW-1185">Reference proteome</keyword>
<dbReference type="PANTHER" id="PTHR43085:SF57">
    <property type="entry name" value="CARBOHYDRATE KINASE PFKB DOMAIN-CONTAINING PROTEIN"/>
    <property type="match status" value="1"/>
</dbReference>
<proteinExistence type="inferred from homology"/>
<dbReference type="SUPFAM" id="SSF53613">
    <property type="entry name" value="Ribokinase-like"/>
    <property type="match status" value="1"/>
</dbReference>
<feature type="domain" description="Carbohydrate kinase PfkB" evidence="4">
    <location>
        <begin position="4"/>
        <end position="291"/>
    </location>
</feature>
<dbReference type="InterPro" id="IPR050306">
    <property type="entry name" value="PfkB_Carbo_kinase"/>
</dbReference>
<dbReference type="Proteomes" id="UP000237755">
    <property type="component" value="Unassembled WGS sequence"/>
</dbReference>
<comment type="caution">
    <text evidence="5">The sequence shown here is derived from an EMBL/GenBank/DDBJ whole genome shotgun (WGS) entry which is preliminary data.</text>
</comment>
<dbReference type="InterPro" id="IPR029056">
    <property type="entry name" value="Ribokinase-like"/>
</dbReference>
<evidence type="ECO:0000256" key="3">
    <source>
        <dbReference type="ARBA" id="ARBA00022777"/>
    </source>
</evidence>
<evidence type="ECO:0000313" key="6">
    <source>
        <dbReference type="Proteomes" id="UP000237755"/>
    </source>
</evidence>
<dbReference type="PANTHER" id="PTHR43085">
    <property type="entry name" value="HEXOKINASE FAMILY MEMBER"/>
    <property type="match status" value="1"/>
</dbReference>
<dbReference type="Gene3D" id="3.40.1190.20">
    <property type="match status" value="1"/>
</dbReference>
<evidence type="ECO:0000313" key="5">
    <source>
        <dbReference type="EMBL" id="PPL20227.1"/>
    </source>
</evidence>
<protein>
    <recommendedName>
        <fullName evidence="4">Carbohydrate kinase PfkB domain-containing protein</fullName>
    </recommendedName>
</protein>
<keyword evidence="3" id="KW-0418">Kinase</keyword>
<accession>A0ABX5AZA0</accession>
<reference evidence="5 6" key="1">
    <citation type="journal article" date="2008" name="Int. J. Syst. Evol. Microbiol.">
        <title>Leifsonia pindariensis sp. nov., isolated from the Pindari glacier of the Indian Himalayas, and emended description of the genus Leifsonia.</title>
        <authorList>
            <person name="Reddy G.S."/>
            <person name="Prabagaran S.R."/>
            <person name="Shivaji S."/>
        </authorList>
    </citation>
    <scope>NUCLEOTIDE SEQUENCE [LARGE SCALE GENOMIC DNA]</scope>
    <source>
        <strain evidence="5 6">PON 10</strain>
    </source>
</reference>
<comment type="similarity">
    <text evidence="1">Belongs to the carbohydrate kinase PfkB family.</text>
</comment>
<keyword evidence="2" id="KW-0808">Transferase</keyword>
<name>A0ABX5AZA0_9MICO</name>
<evidence type="ECO:0000259" key="4">
    <source>
        <dbReference type="Pfam" id="PF00294"/>
    </source>
</evidence>
<dbReference type="InterPro" id="IPR011611">
    <property type="entry name" value="PfkB_dom"/>
</dbReference>
<organism evidence="5 6">
    <name type="scientific">Microterricola pindariensis</name>
    <dbReference type="NCBI Taxonomy" id="478010"/>
    <lineage>
        <taxon>Bacteria</taxon>
        <taxon>Bacillati</taxon>
        <taxon>Actinomycetota</taxon>
        <taxon>Actinomycetes</taxon>
        <taxon>Micrococcales</taxon>
        <taxon>Microbacteriaceae</taxon>
        <taxon>Microterricola</taxon>
    </lineage>
</organism>
<dbReference type="RefSeq" id="WP_104474027.1">
    <property type="nucleotide sequence ID" value="NZ_MPZN01000003.1"/>
</dbReference>
<evidence type="ECO:0000256" key="1">
    <source>
        <dbReference type="ARBA" id="ARBA00010688"/>
    </source>
</evidence>